<evidence type="ECO:0000313" key="5">
    <source>
        <dbReference type="EMBL" id="PYE16887.1"/>
    </source>
</evidence>
<proteinExistence type="predicted"/>
<keyword evidence="2" id="KW-0238">DNA-binding</keyword>
<dbReference type="Gene3D" id="3.30.450.40">
    <property type="match status" value="1"/>
</dbReference>
<name>A0A318RK05_WILLI</name>
<keyword evidence="3" id="KW-0804">Transcription</keyword>
<dbReference type="RefSeq" id="WP_146240439.1">
    <property type="nucleotide sequence ID" value="NZ_QJSP01000007.1"/>
</dbReference>
<dbReference type="Pfam" id="PF00196">
    <property type="entry name" value="GerE"/>
    <property type="match status" value="1"/>
</dbReference>
<dbReference type="InterPro" id="IPR029016">
    <property type="entry name" value="GAF-like_dom_sf"/>
</dbReference>
<evidence type="ECO:0000256" key="2">
    <source>
        <dbReference type="ARBA" id="ARBA00023125"/>
    </source>
</evidence>
<dbReference type="OrthoDB" id="4069167at2"/>
<evidence type="ECO:0000259" key="4">
    <source>
        <dbReference type="PROSITE" id="PS50043"/>
    </source>
</evidence>
<keyword evidence="6" id="KW-1185">Reference proteome</keyword>
<dbReference type="GO" id="GO:0003677">
    <property type="term" value="F:DNA binding"/>
    <property type="evidence" value="ECO:0007669"/>
    <property type="project" value="UniProtKB-KW"/>
</dbReference>
<evidence type="ECO:0000256" key="3">
    <source>
        <dbReference type="ARBA" id="ARBA00023163"/>
    </source>
</evidence>
<dbReference type="Proteomes" id="UP000247591">
    <property type="component" value="Unassembled WGS sequence"/>
</dbReference>
<dbReference type="GO" id="GO:0006355">
    <property type="term" value="P:regulation of DNA-templated transcription"/>
    <property type="evidence" value="ECO:0007669"/>
    <property type="project" value="InterPro"/>
</dbReference>
<accession>A0A318RK05</accession>
<dbReference type="CDD" id="cd06170">
    <property type="entry name" value="LuxR_C_like"/>
    <property type="match status" value="1"/>
</dbReference>
<organism evidence="5 6">
    <name type="scientific">Williamsia limnetica</name>
    <dbReference type="NCBI Taxonomy" id="882452"/>
    <lineage>
        <taxon>Bacteria</taxon>
        <taxon>Bacillati</taxon>
        <taxon>Actinomycetota</taxon>
        <taxon>Actinomycetes</taxon>
        <taxon>Mycobacteriales</taxon>
        <taxon>Nocardiaceae</taxon>
        <taxon>Williamsia</taxon>
    </lineage>
</organism>
<dbReference type="Pfam" id="PF01590">
    <property type="entry name" value="GAF"/>
    <property type="match status" value="1"/>
</dbReference>
<dbReference type="PRINTS" id="PR00038">
    <property type="entry name" value="HTHLUXR"/>
</dbReference>
<dbReference type="AlphaFoldDB" id="A0A318RK05"/>
<dbReference type="EMBL" id="QJSP01000007">
    <property type="protein sequence ID" value="PYE16887.1"/>
    <property type="molecule type" value="Genomic_DNA"/>
</dbReference>
<dbReference type="InterPro" id="IPR016032">
    <property type="entry name" value="Sig_transdc_resp-reg_C-effctor"/>
</dbReference>
<keyword evidence="1" id="KW-0805">Transcription regulation</keyword>
<dbReference type="InterPro" id="IPR036388">
    <property type="entry name" value="WH-like_DNA-bd_sf"/>
</dbReference>
<sequence>MSVDNTVLRPSDRELVRATSVRLRRVTGIPVVFAGLREQGAIAVTESVGHQTAALRTITVTPQRGLGGLIWLNKRTTLIRDYGSASEITHDFDDQILGEGITDLAAAPIVVDGSVRGLIYAGWRGGGHLDDEAVAALSVEAGRVAAELRTRDEVDRRLGAMATLQQSQVQAAEWLDEIRDIAAVSGDAETRRRLLDLVDQMGGASPTGEPSVPLTPRQLEVLTLVAMGFGNRVVADRLGLTVDTVKTYLRAAMVRLGAHNRHEAVVKARAAGHVLDLL</sequence>
<dbReference type="Gene3D" id="1.10.10.10">
    <property type="entry name" value="Winged helix-like DNA-binding domain superfamily/Winged helix DNA-binding domain"/>
    <property type="match status" value="1"/>
</dbReference>
<evidence type="ECO:0000313" key="6">
    <source>
        <dbReference type="Proteomes" id="UP000247591"/>
    </source>
</evidence>
<dbReference type="InterPro" id="IPR000792">
    <property type="entry name" value="Tscrpt_reg_LuxR_C"/>
</dbReference>
<dbReference type="PROSITE" id="PS00622">
    <property type="entry name" value="HTH_LUXR_1"/>
    <property type="match status" value="1"/>
</dbReference>
<dbReference type="InterPro" id="IPR003018">
    <property type="entry name" value="GAF"/>
</dbReference>
<evidence type="ECO:0000256" key="1">
    <source>
        <dbReference type="ARBA" id="ARBA00023015"/>
    </source>
</evidence>
<dbReference type="SUPFAM" id="SSF55781">
    <property type="entry name" value="GAF domain-like"/>
    <property type="match status" value="1"/>
</dbReference>
<gene>
    <name evidence="5" type="ORF">DFR67_107131</name>
</gene>
<reference evidence="5 6" key="1">
    <citation type="submission" date="2018-06" db="EMBL/GenBank/DDBJ databases">
        <title>Genomic Encyclopedia of Type Strains, Phase IV (KMG-IV): sequencing the most valuable type-strain genomes for metagenomic binning, comparative biology and taxonomic classification.</title>
        <authorList>
            <person name="Goeker M."/>
        </authorList>
    </citation>
    <scope>NUCLEOTIDE SEQUENCE [LARGE SCALE GENOMIC DNA]</scope>
    <source>
        <strain evidence="5 6">DSM 45521</strain>
    </source>
</reference>
<dbReference type="SMART" id="SM00421">
    <property type="entry name" value="HTH_LUXR"/>
    <property type="match status" value="1"/>
</dbReference>
<dbReference type="PROSITE" id="PS50043">
    <property type="entry name" value="HTH_LUXR_2"/>
    <property type="match status" value="1"/>
</dbReference>
<dbReference type="PANTHER" id="PTHR44688:SF16">
    <property type="entry name" value="DNA-BINDING TRANSCRIPTIONAL ACTIVATOR DEVR_DOSR"/>
    <property type="match status" value="1"/>
</dbReference>
<feature type="domain" description="HTH luxR-type" evidence="4">
    <location>
        <begin position="207"/>
        <end position="272"/>
    </location>
</feature>
<dbReference type="PANTHER" id="PTHR44688">
    <property type="entry name" value="DNA-BINDING TRANSCRIPTIONAL ACTIVATOR DEVR_DOSR"/>
    <property type="match status" value="1"/>
</dbReference>
<dbReference type="SUPFAM" id="SSF46894">
    <property type="entry name" value="C-terminal effector domain of the bipartite response regulators"/>
    <property type="match status" value="1"/>
</dbReference>
<comment type="caution">
    <text evidence="5">The sequence shown here is derived from an EMBL/GenBank/DDBJ whole genome shotgun (WGS) entry which is preliminary data.</text>
</comment>
<protein>
    <submittedName>
        <fullName evidence="5">Regulatory LuxR family protein</fullName>
    </submittedName>
</protein>